<dbReference type="InterPro" id="IPR045107">
    <property type="entry name" value="SAC3/GANP/THP3"/>
</dbReference>
<dbReference type="AlphaFoldDB" id="A0A022XX92"/>
<feature type="region of interest" description="Disordered" evidence="1">
    <location>
        <begin position="1"/>
        <end position="20"/>
    </location>
</feature>
<organism evidence="3 4">
    <name type="scientific">Trichophyton soudanense CBS 452.61</name>
    <dbReference type="NCBI Taxonomy" id="1215331"/>
    <lineage>
        <taxon>Eukaryota</taxon>
        <taxon>Fungi</taxon>
        <taxon>Dikarya</taxon>
        <taxon>Ascomycota</taxon>
        <taxon>Pezizomycotina</taxon>
        <taxon>Eurotiomycetes</taxon>
        <taxon>Eurotiomycetidae</taxon>
        <taxon>Onygenales</taxon>
        <taxon>Arthrodermataceae</taxon>
        <taxon>Trichophyton</taxon>
    </lineage>
</organism>
<protein>
    <recommendedName>
        <fullName evidence="2">SAC3/GANP/THP3 conserved domain-containing protein</fullName>
    </recommendedName>
</protein>
<accession>A0A022XX92</accession>
<dbReference type="GO" id="GO:0005634">
    <property type="term" value="C:nucleus"/>
    <property type="evidence" value="ECO:0007669"/>
    <property type="project" value="TreeGrafter"/>
</dbReference>
<name>A0A022XX92_TRISD</name>
<dbReference type="EMBL" id="KK208811">
    <property type="protein sequence ID" value="EZF75342.1"/>
    <property type="molecule type" value="Genomic_DNA"/>
</dbReference>
<feature type="compositionally biased region" description="Basic residues" evidence="1">
    <location>
        <begin position="207"/>
        <end position="217"/>
    </location>
</feature>
<dbReference type="Pfam" id="PF03399">
    <property type="entry name" value="SAC3_GANP"/>
    <property type="match status" value="1"/>
</dbReference>
<evidence type="ECO:0000313" key="3">
    <source>
        <dbReference type="EMBL" id="EZF75342.1"/>
    </source>
</evidence>
<dbReference type="FunFam" id="1.25.40.990:FF:000006">
    <property type="entry name" value="Putative SAC3/GANP domain protein"/>
    <property type="match status" value="1"/>
</dbReference>
<dbReference type="InterPro" id="IPR005062">
    <property type="entry name" value="SAC3/GANP/THP3_conserved"/>
</dbReference>
<reference evidence="3 4" key="1">
    <citation type="submission" date="2014-02" db="EMBL/GenBank/DDBJ databases">
        <title>The Genome Sequence of Trichophyton rubrum (morphotype soudanense) CBS 452.61.</title>
        <authorList>
            <consortium name="The Broad Institute Genomics Platform"/>
            <person name="Cuomo C.A."/>
            <person name="White T.C."/>
            <person name="Graser Y."/>
            <person name="Martinez-Rossi N."/>
            <person name="Heitman J."/>
            <person name="Young S.K."/>
            <person name="Zeng Q."/>
            <person name="Gargeya S."/>
            <person name="Abouelleil A."/>
            <person name="Alvarado L."/>
            <person name="Chapman S.B."/>
            <person name="Gainer-Dewar J."/>
            <person name="Goldberg J."/>
            <person name="Griggs A."/>
            <person name="Gujja S."/>
            <person name="Hansen M."/>
            <person name="Howarth C."/>
            <person name="Imamovic A."/>
            <person name="Larimer J."/>
            <person name="Martinez D."/>
            <person name="Murphy C."/>
            <person name="Pearson M.D."/>
            <person name="Persinoti G."/>
            <person name="Poon T."/>
            <person name="Priest M."/>
            <person name="Roberts A.D."/>
            <person name="Saif S."/>
            <person name="Shea T.D."/>
            <person name="Sykes S.N."/>
            <person name="Wortman J."/>
            <person name="Nusbaum C."/>
            <person name="Birren B."/>
        </authorList>
    </citation>
    <scope>NUCLEOTIDE SEQUENCE [LARGE SCALE GENOMIC DNA]</scope>
    <source>
        <strain evidence="3 4">CBS 452.61</strain>
    </source>
</reference>
<feature type="compositionally biased region" description="Basic and acidic residues" evidence="1">
    <location>
        <begin position="170"/>
        <end position="179"/>
    </location>
</feature>
<proteinExistence type="predicted"/>
<feature type="compositionally biased region" description="Low complexity" evidence="1">
    <location>
        <begin position="180"/>
        <end position="190"/>
    </location>
</feature>
<keyword evidence="4" id="KW-1185">Reference proteome</keyword>
<evidence type="ECO:0000256" key="1">
    <source>
        <dbReference type="SAM" id="MobiDB-lite"/>
    </source>
</evidence>
<feature type="region of interest" description="Disordered" evidence="1">
    <location>
        <begin position="132"/>
        <end position="250"/>
    </location>
</feature>
<gene>
    <name evidence="3" type="ORF">H105_03042</name>
</gene>
<evidence type="ECO:0000259" key="2">
    <source>
        <dbReference type="Pfam" id="PF03399"/>
    </source>
</evidence>
<sequence length="518" mass="57891">MNTAWRASASGPTAPAYTPVHARRTLARSASSTASTTSTTTTTMTAAPASSTETRKRVEWPPAVREYVQRCFVPEQQIPGISRAEMEARLKQVITGAAETNSLEAIDWASLPLPQQMIQAERNAALPSVTHQLSLHPTRTSPKRKSTDISTDTSTSTGTSNQEIPPWRATAEDKRRRLENAATTTNNNNNISNSDGLNSKSNSNISSHHHLESRKRRFESTSSPAKVKSPQPSYTQTYTSQSSNQHAGPIVGRSTQLEKRYLRLTAAPNPDNVRPLPVLRKTLDLLKRRWKQEYNYGYICDQFKSMRQDLTVQHIKNDFTVLVYEIHARIALEKGDLGEYNQCQTQLQGLYALNLGGGHPMEFKAYRILYFIYTRNQTAINSALSDLTAAEKADPAVSHALAVRAALAMGNYHRFFQLYLDTPNMGAYLMDMFVDRERLAALACICKAYKPDVNIRFITEELGFESDEQSARFVLDHVSEQLLQETQDGVRLLTGKCGAAFEAAKQEAFRRIDIKGQI</sequence>
<dbReference type="Proteomes" id="UP000023623">
    <property type="component" value="Unassembled WGS sequence"/>
</dbReference>
<feature type="region of interest" description="Disordered" evidence="1">
    <location>
        <begin position="26"/>
        <end position="58"/>
    </location>
</feature>
<feature type="compositionally biased region" description="Low complexity" evidence="1">
    <location>
        <begin position="27"/>
        <end position="52"/>
    </location>
</feature>
<dbReference type="PANTHER" id="PTHR12436">
    <property type="entry name" value="80 KDA MCM3-ASSOCIATED PROTEIN"/>
    <property type="match status" value="1"/>
</dbReference>
<dbReference type="Gene3D" id="1.25.40.990">
    <property type="match status" value="1"/>
</dbReference>
<feature type="compositionally biased region" description="Low complexity" evidence="1">
    <location>
        <begin position="148"/>
        <end position="160"/>
    </location>
</feature>
<feature type="domain" description="SAC3/GANP/THP3 conserved" evidence="2">
    <location>
        <begin position="260"/>
        <end position="476"/>
    </location>
</feature>
<dbReference type="PANTHER" id="PTHR12436:SF4">
    <property type="entry name" value="LEUKOCYTE RECEPTOR CLUSTER MEMBER 8"/>
    <property type="match status" value="1"/>
</dbReference>
<evidence type="ECO:0000313" key="4">
    <source>
        <dbReference type="Proteomes" id="UP000023623"/>
    </source>
</evidence>
<dbReference type="OrthoDB" id="199574at2759"/>
<feature type="compositionally biased region" description="Low complexity" evidence="1">
    <location>
        <begin position="229"/>
        <end position="243"/>
    </location>
</feature>